<organism evidence="4 6">
    <name type="scientific">Ligilactobacillus ruminis</name>
    <dbReference type="NCBI Taxonomy" id="1623"/>
    <lineage>
        <taxon>Bacteria</taxon>
        <taxon>Bacillati</taxon>
        <taxon>Bacillota</taxon>
        <taxon>Bacilli</taxon>
        <taxon>Lactobacillales</taxon>
        <taxon>Lactobacillaceae</taxon>
        <taxon>Ligilactobacillus</taxon>
    </lineage>
</organism>
<dbReference type="Proteomes" id="UP000260790">
    <property type="component" value="Unassembled WGS sequence"/>
</dbReference>
<dbReference type="GO" id="GO:0043590">
    <property type="term" value="C:bacterial nucleoid"/>
    <property type="evidence" value="ECO:0007669"/>
    <property type="project" value="UniProtKB-UniRule"/>
</dbReference>
<dbReference type="InterPro" id="IPR004401">
    <property type="entry name" value="YbaB/EbfC"/>
</dbReference>
<comment type="subunit">
    <text evidence="2">Homodimer.</text>
</comment>
<protein>
    <recommendedName>
        <fullName evidence="2">Nucleoid-associated protein DXD09_06460</fullName>
    </recommendedName>
</protein>
<dbReference type="NCBIfam" id="TIGR00103">
    <property type="entry name" value="DNA_YbaB_EbfC"/>
    <property type="match status" value="1"/>
</dbReference>
<dbReference type="GO" id="GO:0005829">
    <property type="term" value="C:cytosol"/>
    <property type="evidence" value="ECO:0007669"/>
    <property type="project" value="TreeGrafter"/>
</dbReference>
<accession>A0A3E4M9I9</accession>
<feature type="compositionally biased region" description="Low complexity" evidence="3">
    <location>
        <begin position="1"/>
        <end position="21"/>
    </location>
</feature>
<gene>
    <name evidence="4" type="ORF">DXD09_06460</name>
    <name evidence="5" type="ORF">PSR59_07180</name>
</gene>
<evidence type="ECO:0000313" key="4">
    <source>
        <dbReference type="EMBL" id="RGK46185.1"/>
    </source>
</evidence>
<evidence type="ECO:0000313" key="6">
    <source>
        <dbReference type="Proteomes" id="UP000260790"/>
    </source>
</evidence>
<dbReference type="PANTHER" id="PTHR33449:SF1">
    <property type="entry name" value="NUCLEOID-ASSOCIATED PROTEIN YBAB"/>
    <property type="match status" value="1"/>
</dbReference>
<keyword evidence="1 2" id="KW-0238">DNA-binding</keyword>
<dbReference type="SUPFAM" id="SSF82607">
    <property type="entry name" value="YbaB-like"/>
    <property type="match status" value="1"/>
</dbReference>
<reference evidence="4 6" key="1">
    <citation type="submission" date="2018-08" db="EMBL/GenBank/DDBJ databases">
        <title>A genome reference for cultivated species of the human gut microbiota.</title>
        <authorList>
            <person name="Zou Y."/>
            <person name="Xue W."/>
            <person name="Luo G."/>
        </authorList>
    </citation>
    <scope>NUCLEOTIDE SEQUENCE [LARGE SCALE GENOMIC DNA]</scope>
    <source>
        <strain evidence="4 6">TF10-9AT</strain>
    </source>
</reference>
<dbReference type="InterPro" id="IPR036894">
    <property type="entry name" value="YbaB-like_sf"/>
</dbReference>
<evidence type="ECO:0000313" key="5">
    <source>
        <dbReference type="EMBL" id="WDC83086.1"/>
    </source>
</evidence>
<proteinExistence type="inferred from homology"/>
<dbReference type="EMBL" id="QSQR01000006">
    <property type="protein sequence ID" value="RGK46185.1"/>
    <property type="molecule type" value="Genomic_DNA"/>
</dbReference>
<dbReference type="Pfam" id="PF02575">
    <property type="entry name" value="YbaB_DNA_bd"/>
    <property type="match status" value="1"/>
</dbReference>
<dbReference type="Gene3D" id="3.30.1310.10">
    <property type="entry name" value="Nucleoid-associated protein YbaB-like domain"/>
    <property type="match status" value="1"/>
</dbReference>
<dbReference type="Proteomes" id="UP001222683">
    <property type="component" value="Chromosome"/>
</dbReference>
<evidence type="ECO:0000256" key="3">
    <source>
        <dbReference type="SAM" id="MobiDB-lite"/>
    </source>
</evidence>
<reference evidence="5" key="2">
    <citation type="submission" date="2023-02" db="EMBL/GenBank/DDBJ databases">
        <title>Complete genome sequence of Lactobacillus ruminis CACC888 isolated from Pig feces.</title>
        <authorList>
            <person name="Park S."/>
            <person name="Park M.A."/>
            <person name="Kim D.-H."/>
            <person name="Kim Y."/>
        </authorList>
    </citation>
    <scope>NUCLEOTIDE SEQUENCE</scope>
    <source>
        <strain evidence="5">CACC888</strain>
    </source>
</reference>
<dbReference type="HAMAP" id="MF_00274">
    <property type="entry name" value="DNA_YbaB_EbfC"/>
    <property type="match status" value="1"/>
</dbReference>
<dbReference type="EMBL" id="CP117692">
    <property type="protein sequence ID" value="WDC83086.1"/>
    <property type="molecule type" value="Genomic_DNA"/>
</dbReference>
<comment type="function">
    <text evidence="2">Binds to DNA and alters its conformation. May be involved in regulation of gene expression, nucleoid organization and DNA protection.</text>
</comment>
<sequence>MMMRGMNMQGMMKQMQKLQKNMQKDQEELQKTVFEGHAPDDAVVVKFTGDHKMQDIEIKEEAVDPDDVDMLQDLVIAAVNDAIKKVEQETQRTMGKYSRNIPGL</sequence>
<dbReference type="AlphaFoldDB" id="A0A3E4M9I9"/>
<keyword evidence="2" id="KW-0963">Cytoplasm</keyword>
<evidence type="ECO:0000256" key="1">
    <source>
        <dbReference type="ARBA" id="ARBA00023125"/>
    </source>
</evidence>
<comment type="similarity">
    <text evidence="2">Belongs to the YbaB/EbfC family.</text>
</comment>
<dbReference type="PIRSF" id="PIRSF004555">
    <property type="entry name" value="UCP004555"/>
    <property type="match status" value="1"/>
</dbReference>
<evidence type="ECO:0000256" key="2">
    <source>
        <dbReference type="HAMAP-Rule" id="MF_00274"/>
    </source>
</evidence>
<comment type="subcellular location">
    <subcellularLocation>
        <location evidence="2">Cytoplasm</location>
        <location evidence="2">Nucleoid</location>
    </subcellularLocation>
</comment>
<dbReference type="PANTHER" id="PTHR33449">
    <property type="entry name" value="NUCLEOID-ASSOCIATED PROTEIN YBAB"/>
    <property type="match status" value="1"/>
</dbReference>
<dbReference type="GO" id="GO:0003677">
    <property type="term" value="F:DNA binding"/>
    <property type="evidence" value="ECO:0007669"/>
    <property type="project" value="UniProtKB-UniRule"/>
</dbReference>
<feature type="region of interest" description="Disordered" evidence="3">
    <location>
        <begin position="1"/>
        <end position="27"/>
    </location>
</feature>
<dbReference type="RefSeq" id="WP_100069575.1">
    <property type="nucleotide sequence ID" value="NZ_CP117687.1"/>
</dbReference>
<name>A0A3E4M9I9_9LACO</name>